<gene>
    <name evidence="1" type="ORF">H6A12_03685</name>
</gene>
<dbReference type="RefSeq" id="WP_204444881.1">
    <property type="nucleotide sequence ID" value="NZ_JACJKY010000004.1"/>
</dbReference>
<dbReference type="EMBL" id="JACJKY010000004">
    <property type="protein sequence ID" value="MBM6920260.1"/>
    <property type="molecule type" value="Genomic_DNA"/>
</dbReference>
<sequence>MKRLMKHQPERLDSVVGFACACGSSCGCSCEVCTASCTCTCTGGTEVFAGQSGNNEAPKRNQIHNALNSSTFNNVYSNVSSNVSLWG</sequence>
<keyword evidence="2" id="KW-1185">Reference proteome</keyword>
<protein>
    <submittedName>
        <fullName evidence="1">Uncharacterized protein</fullName>
    </submittedName>
</protein>
<reference evidence="1" key="2">
    <citation type="journal article" date="2021" name="Sci. Rep.">
        <title>The distribution of antibiotic resistance genes in chicken gut microbiota commensals.</title>
        <authorList>
            <person name="Juricova H."/>
            <person name="Matiasovicova J."/>
            <person name="Kubasova T."/>
            <person name="Cejkova D."/>
            <person name="Rychlik I."/>
        </authorList>
    </citation>
    <scope>NUCLEOTIDE SEQUENCE</scope>
    <source>
        <strain evidence="1">An559</strain>
    </source>
</reference>
<accession>A0A939BDI9</accession>
<dbReference type="Proteomes" id="UP000774750">
    <property type="component" value="Unassembled WGS sequence"/>
</dbReference>
<dbReference type="AlphaFoldDB" id="A0A939BDI9"/>
<evidence type="ECO:0000313" key="1">
    <source>
        <dbReference type="EMBL" id="MBM6920260.1"/>
    </source>
</evidence>
<reference evidence="1" key="1">
    <citation type="submission" date="2020-08" db="EMBL/GenBank/DDBJ databases">
        <authorList>
            <person name="Cejkova D."/>
            <person name="Kubasova T."/>
            <person name="Jahodarova E."/>
            <person name="Rychlik I."/>
        </authorList>
    </citation>
    <scope>NUCLEOTIDE SEQUENCE</scope>
    <source>
        <strain evidence="1">An559</strain>
    </source>
</reference>
<evidence type="ECO:0000313" key="2">
    <source>
        <dbReference type="Proteomes" id="UP000774750"/>
    </source>
</evidence>
<name>A0A939BDI9_9FIRM</name>
<proteinExistence type="predicted"/>
<organism evidence="1 2">
    <name type="scientific">Merdimmobilis hominis</name>
    <dbReference type="NCBI Taxonomy" id="2897707"/>
    <lineage>
        <taxon>Bacteria</taxon>
        <taxon>Bacillati</taxon>
        <taxon>Bacillota</taxon>
        <taxon>Clostridia</taxon>
        <taxon>Eubacteriales</taxon>
        <taxon>Oscillospiraceae</taxon>
        <taxon>Merdimmobilis</taxon>
    </lineage>
</organism>
<dbReference type="PROSITE" id="PS51257">
    <property type="entry name" value="PROKAR_LIPOPROTEIN"/>
    <property type="match status" value="1"/>
</dbReference>
<comment type="caution">
    <text evidence="1">The sequence shown here is derived from an EMBL/GenBank/DDBJ whole genome shotgun (WGS) entry which is preliminary data.</text>
</comment>